<feature type="compositionally biased region" description="Polar residues" evidence="1">
    <location>
        <begin position="41"/>
        <end position="57"/>
    </location>
</feature>
<reference evidence="2" key="1">
    <citation type="journal article" date="2023" name="Mol. Phylogenet. Evol.">
        <title>Genome-scale phylogeny and comparative genomics of the fungal order Sordariales.</title>
        <authorList>
            <person name="Hensen N."/>
            <person name="Bonometti L."/>
            <person name="Westerberg I."/>
            <person name="Brannstrom I.O."/>
            <person name="Guillou S."/>
            <person name="Cros-Aarteil S."/>
            <person name="Calhoun S."/>
            <person name="Haridas S."/>
            <person name="Kuo A."/>
            <person name="Mondo S."/>
            <person name="Pangilinan J."/>
            <person name="Riley R."/>
            <person name="LaButti K."/>
            <person name="Andreopoulos B."/>
            <person name="Lipzen A."/>
            <person name="Chen C."/>
            <person name="Yan M."/>
            <person name="Daum C."/>
            <person name="Ng V."/>
            <person name="Clum A."/>
            <person name="Steindorff A."/>
            <person name="Ohm R.A."/>
            <person name="Martin F."/>
            <person name="Silar P."/>
            <person name="Natvig D.O."/>
            <person name="Lalanne C."/>
            <person name="Gautier V."/>
            <person name="Ament-Velasquez S.L."/>
            <person name="Kruys A."/>
            <person name="Hutchinson M.I."/>
            <person name="Powell A.J."/>
            <person name="Barry K."/>
            <person name="Miller A.N."/>
            <person name="Grigoriev I.V."/>
            <person name="Debuchy R."/>
            <person name="Gladieux P."/>
            <person name="Hiltunen Thoren M."/>
            <person name="Johannesson H."/>
        </authorList>
    </citation>
    <scope>NUCLEOTIDE SEQUENCE</scope>
    <source>
        <strain evidence="2">PSN293</strain>
    </source>
</reference>
<feature type="compositionally biased region" description="Basic and acidic residues" evidence="1">
    <location>
        <begin position="377"/>
        <end position="389"/>
    </location>
</feature>
<accession>A0AAN7B887</accession>
<protein>
    <recommendedName>
        <fullName evidence="4">CHAT domain-containing protein</fullName>
    </recommendedName>
</protein>
<organism evidence="2 3">
    <name type="scientific">Rhypophila decipiens</name>
    <dbReference type="NCBI Taxonomy" id="261697"/>
    <lineage>
        <taxon>Eukaryota</taxon>
        <taxon>Fungi</taxon>
        <taxon>Dikarya</taxon>
        <taxon>Ascomycota</taxon>
        <taxon>Pezizomycotina</taxon>
        <taxon>Sordariomycetes</taxon>
        <taxon>Sordariomycetidae</taxon>
        <taxon>Sordariales</taxon>
        <taxon>Naviculisporaceae</taxon>
        <taxon>Rhypophila</taxon>
    </lineage>
</organism>
<evidence type="ECO:0008006" key="4">
    <source>
        <dbReference type="Google" id="ProtNLM"/>
    </source>
</evidence>
<feature type="compositionally biased region" description="Polar residues" evidence="1">
    <location>
        <begin position="24"/>
        <end position="33"/>
    </location>
</feature>
<feature type="compositionally biased region" description="Basic and acidic residues" evidence="1">
    <location>
        <begin position="60"/>
        <end position="72"/>
    </location>
</feature>
<name>A0AAN7B887_9PEZI</name>
<feature type="compositionally biased region" description="Low complexity" evidence="1">
    <location>
        <begin position="79"/>
        <end position="101"/>
    </location>
</feature>
<feature type="region of interest" description="Disordered" evidence="1">
    <location>
        <begin position="339"/>
        <end position="389"/>
    </location>
</feature>
<sequence>MSTRVLRDRRRYQYQNPAGLELETQLSPLNPYNTRKRKTDQIGTDSGYQTEDSSYNDQETEPRRLRPRKDSVTYRTEYSPTSSWYSSSPSTPSVPSSSEPPISKRPKKQHTQPQTPQEVPPRPAVRGHGLILTFKETDLPPVVDDISTALNSIQCSSQTIHMDSPEFSTSFQEFLDMESPQPRIVYISSHGQGDANDKLQLCSHGRENTGVTLPWSKIQYPISITHSNVLVILTSCHGGLAKITNDADPKFAKELITTASWAESTFANLGSAAMSIALNRWYWASAELTGWALYEALTKVIKEIREDEIRKGHEKISVLEDQVGSVRGEVERLESELQGLERGSRVSTSRKATASKGPWKKYCDGGGKVRKSQRQSESPERDLEDCPRARGKERLGKMIRKQKRILRGVMEEKIDEEEILQENRNHYTQPHFMRAEVKMLAKGPPAWSL</sequence>
<comment type="caution">
    <text evidence="2">The sequence shown here is derived from an EMBL/GenBank/DDBJ whole genome shotgun (WGS) entry which is preliminary data.</text>
</comment>
<proteinExistence type="predicted"/>
<dbReference type="Proteomes" id="UP001301769">
    <property type="component" value="Unassembled WGS sequence"/>
</dbReference>
<evidence type="ECO:0000313" key="2">
    <source>
        <dbReference type="EMBL" id="KAK4213969.1"/>
    </source>
</evidence>
<dbReference type="EMBL" id="MU858101">
    <property type="protein sequence ID" value="KAK4213969.1"/>
    <property type="molecule type" value="Genomic_DNA"/>
</dbReference>
<feature type="region of interest" description="Disordered" evidence="1">
    <location>
        <begin position="1"/>
        <end position="125"/>
    </location>
</feature>
<evidence type="ECO:0000313" key="3">
    <source>
        <dbReference type="Proteomes" id="UP001301769"/>
    </source>
</evidence>
<keyword evidence="3" id="KW-1185">Reference proteome</keyword>
<dbReference type="AlphaFoldDB" id="A0AAN7B887"/>
<evidence type="ECO:0000256" key="1">
    <source>
        <dbReference type="SAM" id="MobiDB-lite"/>
    </source>
</evidence>
<reference evidence="2" key="2">
    <citation type="submission" date="2023-05" db="EMBL/GenBank/DDBJ databases">
        <authorList>
            <consortium name="Lawrence Berkeley National Laboratory"/>
            <person name="Steindorff A."/>
            <person name="Hensen N."/>
            <person name="Bonometti L."/>
            <person name="Westerberg I."/>
            <person name="Brannstrom I.O."/>
            <person name="Guillou S."/>
            <person name="Cros-Aarteil S."/>
            <person name="Calhoun S."/>
            <person name="Haridas S."/>
            <person name="Kuo A."/>
            <person name="Mondo S."/>
            <person name="Pangilinan J."/>
            <person name="Riley R."/>
            <person name="Labutti K."/>
            <person name="Andreopoulos B."/>
            <person name="Lipzen A."/>
            <person name="Chen C."/>
            <person name="Yanf M."/>
            <person name="Daum C."/>
            <person name="Ng V."/>
            <person name="Clum A."/>
            <person name="Ohm R."/>
            <person name="Martin F."/>
            <person name="Silar P."/>
            <person name="Natvig D."/>
            <person name="Lalanne C."/>
            <person name="Gautier V."/>
            <person name="Ament-Velasquez S.L."/>
            <person name="Kruys A."/>
            <person name="Hutchinson M.I."/>
            <person name="Powell A.J."/>
            <person name="Barry K."/>
            <person name="Miller A.N."/>
            <person name="Grigoriev I.V."/>
            <person name="Debuchy R."/>
            <person name="Gladieux P."/>
            <person name="Thoren M.H."/>
            <person name="Johannesson H."/>
        </authorList>
    </citation>
    <scope>NUCLEOTIDE SEQUENCE</scope>
    <source>
        <strain evidence="2">PSN293</strain>
    </source>
</reference>
<gene>
    <name evidence="2" type="ORF">QBC37DRAFT_373488</name>
</gene>